<dbReference type="RefSeq" id="WP_173502272.1">
    <property type="nucleotide sequence ID" value="NZ_JABSOD010000021.1"/>
</dbReference>
<gene>
    <name evidence="1" type="ORF">HRH59_15950</name>
</gene>
<dbReference type="EMBL" id="JABSOD010000021">
    <property type="protein sequence ID" value="NRQ44038.1"/>
    <property type="molecule type" value="Genomic_DNA"/>
</dbReference>
<evidence type="ECO:0000313" key="1">
    <source>
        <dbReference type="EMBL" id="NRQ44038.1"/>
    </source>
</evidence>
<dbReference type="InterPro" id="IPR021879">
    <property type="entry name" value="VC2046_fam"/>
</dbReference>
<comment type="caution">
    <text evidence="1">The sequence shown here is derived from an EMBL/GenBank/DDBJ whole genome shotgun (WGS) entry which is preliminary data.</text>
</comment>
<dbReference type="Pfam" id="PF11993">
    <property type="entry name" value="VC2046"/>
    <property type="match status" value="1"/>
</dbReference>
<accession>A0A7Y5EMA5</accession>
<reference evidence="1 2" key="1">
    <citation type="submission" date="2020-06" db="EMBL/GenBank/DDBJ databases">
        <title>Rheinheimera sp. nov., a marine bacterium isolated from coastal.</title>
        <authorList>
            <person name="Yu Q."/>
            <person name="Qi Y."/>
            <person name="Pu J."/>
        </authorList>
    </citation>
    <scope>NUCLEOTIDE SEQUENCE [LARGE SCALE GENOMIC DNA]</scope>
    <source>
        <strain evidence="1 2">YQF-2</strain>
    </source>
</reference>
<dbReference type="AlphaFoldDB" id="A0A7Y5EMA5"/>
<proteinExistence type="predicted"/>
<dbReference type="Proteomes" id="UP000523161">
    <property type="component" value="Unassembled WGS sequence"/>
</dbReference>
<name>A0A7Y5EMA5_9GAMM</name>
<sequence>MTMVINEWQLDGKLNRALQSAQRADFAMYLAWLTPAVDESAQFFTPEALTERIEQNLLQQLGVQQARTFCQTETDIMLMQHHSAALQQGGLTQLKLATYLNQPPLTQFDDKSRLAAEVWQSLSLHCRRRLQQTTPDKPDINPAALYEVLEQLHGVNAA</sequence>
<evidence type="ECO:0000313" key="2">
    <source>
        <dbReference type="Proteomes" id="UP000523161"/>
    </source>
</evidence>
<keyword evidence="2" id="KW-1185">Reference proteome</keyword>
<organism evidence="1 2">
    <name type="scientific">Rheinheimera lutimaris</name>
    <dbReference type="NCBI Taxonomy" id="2740584"/>
    <lineage>
        <taxon>Bacteria</taxon>
        <taxon>Pseudomonadati</taxon>
        <taxon>Pseudomonadota</taxon>
        <taxon>Gammaproteobacteria</taxon>
        <taxon>Chromatiales</taxon>
        <taxon>Chromatiaceae</taxon>
        <taxon>Rheinheimera</taxon>
    </lineage>
</organism>
<protein>
    <submittedName>
        <fullName evidence="1">Uncharacterized protein</fullName>
    </submittedName>
</protein>